<dbReference type="PROSITE" id="PS51177">
    <property type="entry name" value="LUMAZINE_BIND"/>
    <property type="match status" value="2"/>
</dbReference>
<feature type="domain" description="Lumazine-binding" evidence="12">
    <location>
        <begin position="3"/>
        <end position="98"/>
    </location>
</feature>
<dbReference type="PANTHER" id="PTHR21098">
    <property type="entry name" value="RIBOFLAVIN SYNTHASE ALPHA CHAIN"/>
    <property type="match status" value="1"/>
</dbReference>
<evidence type="ECO:0000256" key="7">
    <source>
        <dbReference type="ARBA" id="ARBA00022619"/>
    </source>
</evidence>
<accession>A0A2W5B1U1</accession>
<keyword evidence="9" id="KW-0677">Repeat</keyword>
<dbReference type="InterPro" id="IPR017938">
    <property type="entry name" value="Riboflavin_synthase-like_b-brl"/>
</dbReference>
<reference evidence="13 14" key="1">
    <citation type="submission" date="2017-11" db="EMBL/GenBank/DDBJ databases">
        <title>Infants hospitalized years apart are colonized by the same room-sourced microbial strains.</title>
        <authorList>
            <person name="Brooks B."/>
            <person name="Olm M.R."/>
            <person name="Firek B.A."/>
            <person name="Baker R."/>
            <person name="Thomas B.C."/>
            <person name="Morowitz M.J."/>
            <person name="Banfield J.F."/>
        </authorList>
    </citation>
    <scope>NUCLEOTIDE SEQUENCE [LARGE SCALE GENOMIC DNA]</scope>
    <source>
        <strain evidence="13">S2_012_000_R3_87</strain>
    </source>
</reference>
<dbReference type="Pfam" id="PF00677">
    <property type="entry name" value="Lum_binding"/>
    <property type="match status" value="2"/>
</dbReference>
<dbReference type="EC" id="2.5.1.9" evidence="5 10"/>
<evidence type="ECO:0000256" key="8">
    <source>
        <dbReference type="ARBA" id="ARBA00022679"/>
    </source>
</evidence>
<dbReference type="NCBIfam" id="NF006767">
    <property type="entry name" value="PRK09289.1"/>
    <property type="match status" value="1"/>
</dbReference>
<evidence type="ECO:0000256" key="11">
    <source>
        <dbReference type="PROSITE-ProRule" id="PRU00524"/>
    </source>
</evidence>
<feature type="repeat" description="Lumazine-binding" evidence="11">
    <location>
        <begin position="3"/>
        <end position="98"/>
    </location>
</feature>
<gene>
    <name evidence="13" type="ORF">DI609_10200</name>
</gene>
<evidence type="ECO:0000313" key="14">
    <source>
        <dbReference type="Proteomes" id="UP000249451"/>
    </source>
</evidence>
<proteinExistence type="predicted"/>
<dbReference type="GO" id="GO:0004746">
    <property type="term" value="F:riboflavin synthase activity"/>
    <property type="evidence" value="ECO:0007669"/>
    <property type="project" value="UniProtKB-UniRule"/>
</dbReference>
<dbReference type="FunFam" id="2.40.30.20:FF:000004">
    <property type="entry name" value="Riboflavin synthase, alpha subunit"/>
    <property type="match status" value="1"/>
</dbReference>
<dbReference type="InterPro" id="IPR001783">
    <property type="entry name" value="Lumazine-bd"/>
</dbReference>
<keyword evidence="8" id="KW-0808">Transferase</keyword>
<dbReference type="InterPro" id="IPR023366">
    <property type="entry name" value="ATP_synth_asu-like_sf"/>
</dbReference>
<comment type="catalytic activity">
    <reaction evidence="1">
        <text>2 6,7-dimethyl-8-(1-D-ribityl)lumazine + H(+) = 5-amino-6-(D-ribitylamino)uracil + riboflavin</text>
        <dbReference type="Rhea" id="RHEA:20772"/>
        <dbReference type="ChEBI" id="CHEBI:15378"/>
        <dbReference type="ChEBI" id="CHEBI:15934"/>
        <dbReference type="ChEBI" id="CHEBI:57986"/>
        <dbReference type="ChEBI" id="CHEBI:58201"/>
        <dbReference type="EC" id="2.5.1.9"/>
    </reaction>
</comment>
<comment type="subunit">
    <text evidence="4">Homotrimer.</text>
</comment>
<dbReference type="GO" id="GO:0009231">
    <property type="term" value="P:riboflavin biosynthetic process"/>
    <property type="evidence" value="ECO:0007669"/>
    <property type="project" value="UniProtKB-KW"/>
</dbReference>
<dbReference type="PIRSF" id="PIRSF000498">
    <property type="entry name" value="Riboflavin_syn_A"/>
    <property type="match status" value="1"/>
</dbReference>
<dbReference type="AlphaFoldDB" id="A0A2W5B1U1"/>
<dbReference type="NCBIfam" id="TIGR00187">
    <property type="entry name" value="ribE"/>
    <property type="match status" value="1"/>
</dbReference>
<evidence type="ECO:0000256" key="1">
    <source>
        <dbReference type="ARBA" id="ARBA00000968"/>
    </source>
</evidence>
<dbReference type="CDD" id="cd00402">
    <property type="entry name" value="Riboflavin_synthase_like"/>
    <property type="match status" value="1"/>
</dbReference>
<evidence type="ECO:0000259" key="12">
    <source>
        <dbReference type="PROSITE" id="PS51177"/>
    </source>
</evidence>
<evidence type="ECO:0000256" key="4">
    <source>
        <dbReference type="ARBA" id="ARBA00011233"/>
    </source>
</evidence>
<dbReference type="SUPFAM" id="SSF63380">
    <property type="entry name" value="Riboflavin synthase domain-like"/>
    <property type="match status" value="2"/>
</dbReference>
<evidence type="ECO:0000256" key="3">
    <source>
        <dbReference type="ARBA" id="ARBA00004887"/>
    </source>
</evidence>
<dbReference type="NCBIfam" id="NF009566">
    <property type="entry name" value="PRK13020.1"/>
    <property type="match status" value="1"/>
</dbReference>
<dbReference type="Gene3D" id="2.40.30.20">
    <property type="match status" value="2"/>
</dbReference>
<keyword evidence="7" id="KW-0686">Riboflavin biosynthesis</keyword>
<comment type="pathway">
    <text evidence="3">Cofactor biosynthesis; riboflavin biosynthesis; riboflavin from 2-hydroxy-3-oxobutyl phosphate and 5-amino-6-(D-ribitylamino)uracil: step 2/2.</text>
</comment>
<comment type="function">
    <text evidence="2">Catalyzes the dismutation of two molecules of 6,7-dimethyl-8-ribityllumazine, resulting in the formation of riboflavin and 5-amino-6-(D-ribitylamino)uracil.</text>
</comment>
<feature type="repeat" description="Lumazine-binding" evidence="11">
    <location>
        <begin position="99"/>
        <end position="196"/>
    </location>
</feature>
<dbReference type="InterPro" id="IPR026017">
    <property type="entry name" value="Lumazine-bd_dom"/>
</dbReference>
<comment type="caution">
    <text evidence="13">The sequence shown here is derived from an EMBL/GenBank/DDBJ whole genome shotgun (WGS) entry which is preliminary data.</text>
</comment>
<sequence>MAVFTGIIEEIGHVENIEKLPDAARIRVAASRVVSDASLGDSISVNGVCLTVTDFDDTGFTADVMKVTLDYTSLGTLSEGASVNLERAMSAQGRFGGHVVQGHVDGTATLQERVPSEHWEVFRFQLDDPELATYLVKKGSIAINGTSLTIAELADGLFEVSLIPATLEATMLGELQPGDKVNIECDVLAKYVRAMLDR</sequence>
<evidence type="ECO:0000256" key="5">
    <source>
        <dbReference type="ARBA" id="ARBA00012827"/>
    </source>
</evidence>
<dbReference type="FunFam" id="2.40.30.20:FF:000003">
    <property type="entry name" value="Riboflavin synthase, alpha subunit"/>
    <property type="match status" value="1"/>
</dbReference>
<feature type="domain" description="Lumazine-binding" evidence="12">
    <location>
        <begin position="99"/>
        <end position="196"/>
    </location>
</feature>
<evidence type="ECO:0000256" key="9">
    <source>
        <dbReference type="ARBA" id="ARBA00022737"/>
    </source>
</evidence>
<evidence type="ECO:0000256" key="6">
    <source>
        <dbReference type="ARBA" id="ARBA00013950"/>
    </source>
</evidence>
<dbReference type="PANTHER" id="PTHR21098:SF12">
    <property type="entry name" value="RIBOFLAVIN SYNTHASE"/>
    <property type="match status" value="1"/>
</dbReference>
<name>A0A2W5B1U1_9CORY</name>
<evidence type="ECO:0000313" key="13">
    <source>
        <dbReference type="EMBL" id="PZO98619.1"/>
    </source>
</evidence>
<protein>
    <recommendedName>
        <fullName evidence="6 10">Riboflavin synthase</fullName>
        <ecNumber evidence="5 10">2.5.1.9</ecNumber>
    </recommendedName>
</protein>
<dbReference type="Proteomes" id="UP000249451">
    <property type="component" value="Unassembled WGS sequence"/>
</dbReference>
<evidence type="ECO:0000256" key="10">
    <source>
        <dbReference type="NCBIfam" id="TIGR00187"/>
    </source>
</evidence>
<dbReference type="EMBL" id="QFNY01000271">
    <property type="protein sequence ID" value="PZO98619.1"/>
    <property type="molecule type" value="Genomic_DNA"/>
</dbReference>
<organism evidence="13 14">
    <name type="scientific">Corynebacterium urealyticum</name>
    <dbReference type="NCBI Taxonomy" id="43771"/>
    <lineage>
        <taxon>Bacteria</taxon>
        <taxon>Bacillati</taxon>
        <taxon>Actinomycetota</taxon>
        <taxon>Actinomycetes</taxon>
        <taxon>Mycobacteriales</taxon>
        <taxon>Corynebacteriaceae</taxon>
        <taxon>Corynebacterium</taxon>
    </lineage>
</organism>
<evidence type="ECO:0000256" key="2">
    <source>
        <dbReference type="ARBA" id="ARBA00002803"/>
    </source>
</evidence>